<feature type="transmembrane region" description="Helical" evidence="1">
    <location>
        <begin position="99"/>
        <end position="116"/>
    </location>
</feature>
<gene>
    <name evidence="2" type="ORF">AMJ52_07975</name>
</gene>
<keyword evidence="1" id="KW-0812">Transmembrane</keyword>
<reference evidence="2 3" key="1">
    <citation type="journal article" date="2015" name="Microbiome">
        <title>Genomic resolution of linkages in carbon, nitrogen, and sulfur cycling among widespread estuary sediment bacteria.</title>
        <authorList>
            <person name="Baker B.J."/>
            <person name="Lazar C.S."/>
            <person name="Teske A.P."/>
            <person name="Dick G.J."/>
        </authorList>
    </citation>
    <scope>NUCLEOTIDE SEQUENCE [LARGE SCALE GENOMIC DNA]</scope>
    <source>
        <strain evidence="2">DG_78</strain>
    </source>
</reference>
<evidence type="ECO:0000313" key="2">
    <source>
        <dbReference type="EMBL" id="KPJ71947.1"/>
    </source>
</evidence>
<dbReference type="Proteomes" id="UP000051012">
    <property type="component" value="Unassembled WGS sequence"/>
</dbReference>
<dbReference type="AlphaFoldDB" id="A0A0S7YC69"/>
<proteinExistence type="predicted"/>
<protein>
    <submittedName>
        <fullName evidence="2">Uncharacterized protein</fullName>
    </submittedName>
</protein>
<accession>A0A0S7YC69</accession>
<feature type="transmembrane region" description="Helical" evidence="1">
    <location>
        <begin position="73"/>
        <end position="93"/>
    </location>
</feature>
<evidence type="ECO:0000256" key="1">
    <source>
        <dbReference type="SAM" id="Phobius"/>
    </source>
</evidence>
<evidence type="ECO:0000313" key="3">
    <source>
        <dbReference type="Proteomes" id="UP000051012"/>
    </source>
</evidence>
<name>A0A0S7YC69_UNCT6</name>
<feature type="transmembrane region" description="Helical" evidence="1">
    <location>
        <begin position="128"/>
        <end position="148"/>
    </location>
</feature>
<sequence>MFLIVAAILFLWAGKRFITTPRIGRVIYGPKGKARNLKTVIVLAISVLVGLVAFVIAALSAKGSLPQSLPAELLLPGIWVGNMLVVFSLAAYFLHFDRLYLIGVMFAICVPLDIVLKELLHLDLTFVAFGVPAMVILIIGGIVLARFLRKYSRPTEESI</sequence>
<keyword evidence="1" id="KW-1133">Transmembrane helix</keyword>
<dbReference type="EMBL" id="LJNI01000111">
    <property type="protein sequence ID" value="KPJ71947.1"/>
    <property type="molecule type" value="Genomic_DNA"/>
</dbReference>
<organism evidence="2 3">
    <name type="scientific">candidate division TA06 bacterium DG_78</name>
    <dbReference type="NCBI Taxonomy" id="1703772"/>
    <lineage>
        <taxon>Bacteria</taxon>
        <taxon>Bacteria division TA06</taxon>
    </lineage>
</organism>
<feature type="transmembrane region" description="Helical" evidence="1">
    <location>
        <begin position="40"/>
        <end position="61"/>
    </location>
</feature>
<comment type="caution">
    <text evidence="2">The sequence shown here is derived from an EMBL/GenBank/DDBJ whole genome shotgun (WGS) entry which is preliminary data.</text>
</comment>
<keyword evidence="1" id="KW-0472">Membrane</keyword>